<dbReference type="Pfam" id="PF13416">
    <property type="entry name" value="SBP_bac_8"/>
    <property type="match status" value="1"/>
</dbReference>
<dbReference type="Gene3D" id="3.40.190.10">
    <property type="entry name" value="Periplasmic binding protein-like II"/>
    <property type="match status" value="1"/>
</dbReference>
<dbReference type="Proteomes" id="UP000240542">
    <property type="component" value="Unassembled WGS sequence"/>
</dbReference>
<accession>A0A2P8DS44</accession>
<organism evidence="2 3">
    <name type="scientific">Murinocardiopsis flavida</name>
    <dbReference type="NCBI Taxonomy" id="645275"/>
    <lineage>
        <taxon>Bacteria</taxon>
        <taxon>Bacillati</taxon>
        <taxon>Actinomycetota</taxon>
        <taxon>Actinomycetes</taxon>
        <taxon>Streptosporangiales</taxon>
        <taxon>Nocardiopsidaceae</taxon>
        <taxon>Murinocardiopsis</taxon>
    </lineage>
</organism>
<proteinExistence type="predicted"/>
<dbReference type="InterPro" id="IPR006059">
    <property type="entry name" value="SBP"/>
</dbReference>
<dbReference type="PROSITE" id="PS51318">
    <property type="entry name" value="TAT"/>
    <property type="match status" value="1"/>
</dbReference>
<evidence type="ECO:0000313" key="3">
    <source>
        <dbReference type="Proteomes" id="UP000240542"/>
    </source>
</evidence>
<keyword evidence="3" id="KW-1185">Reference proteome</keyword>
<evidence type="ECO:0000313" key="2">
    <source>
        <dbReference type="EMBL" id="PSL00031.1"/>
    </source>
</evidence>
<evidence type="ECO:0000256" key="1">
    <source>
        <dbReference type="SAM" id="MobiDB-lite"/>
    </source>
</evidence>
<name>A0A2P8DS44_9ACTN</name>
<protein>
    <submittedName>
        <fullName evidence="2">Carbohydrate ABC transporter substrate-binding protein (CUT1 family)</fullName>
    </submittedName>
</protein>
<dbReference type="SUPFAM" id="SSF53850">
    <property type="entry name" value="Periplasmic binding protein-like II"/>
    <property type="match status" value="1"/>
</dbReference>
<sequence length="457" mass="48783">MSRSTRHSGPLPPSDRAPVPRMSRRAALRTGLFGAGALAAGGLLSGCGPADAAEVPLQFWSPLTGGDGALMHRMIADVHKAAPELAVDSTALAWGRPYYTKLAMSSVGGRSPDVAVMHLSRLGGYAPAGLLHPFDLDLLAEYGAGEDDFIPRLWKSAQHEGTQFAIPFDTHPFVMFYNIPLAEEAGLLDGDGRLKPLDSAEAFVAASHRMSEVTGDTGTAYGHVNDPAQAWRFFGGLYGQTGRRLDLSGDRHDLDHDAALRVFEFVAEVFDGEHSPGTLNYAAALGTFTDGRAGFFISGEWELPGLVEALGEDLGALAMPTFFDEPASYADSHSFVLPARDTTDPERFRAAHQFAALILKNSLTWAEAGHIPAYQPVVESAAYADMQPQAGYRSAGEKPVLDPRAWFTGAGSQFHDQMSVTMTVNLIGDGPEAAVESMDSRLTGLLAKENPIKGGAR</sequence>
<dbReference type="AlphaFoldDB" id="A0A2P8DS44"/>
<feature type="region of interest" description="Disordered" evidence="1">
    <location>
        <begin position="1"/>
        <end position="21"/>
    </location>
</feature>
<dbReference type="PANTHER" id="PTHR43649">
    <property type="entry name" value="ARABINOSE-BINDING PROTEIN-RELATED"/>
    <property type="match status" value="1"/>
</dbReference>
<dbReference type="EMBL" id="PYGA01000002">
    <property type="protein sequence ID" value="PSL00031.1"/>
    <property type="molecule type" value="Genomic_DNA"/>
</dbReference>
<reference evidence="2 3" key="1">
    <citation type="submission" date="2018-03" db="EMBL/GenBank/DDBJ databases">
        <title>Genomic Encyclopedia of Archaeal and Bacterial Type Strains, Phase II (KMG-II): from individual species to whole genera.</title>
        <authorList>
            <person name="Goeker M."/>
        </authorList>
    </citation>
    <scope>NUCLEOTIDE SEQUENCE [LARGE SCALE GENOMIC DNA]</scope>
    <source>
        <strain evidence="2 3">DSM 45312</strain>
    </source>
</reference>
<dbReference type="InterPro" id="IPR050490">
    <property type="entry name" value="Bact_solute-bd_prot1"/>
</dbReference>
<comment type="caution">
    <text evidence="2">The sequence shown here is derived from an EMBL/GenBank/DDBJ whole genome shotgun (WGS) entry which is preliminary data.</text>
</comment>
<gene>
    <name evidence="2" type="ORF">CLV63_102157</name>
</gene>
<dbReference type="OrthoDB" id="7937990at2"/>
<dbReference type="PANTHER" id="PTHR43649:SF14">
    <property type="entry name" value="BLR3389 PROTEIN"/>
    <property type="match status" value="1"/>
</dbReference>
<dbReference type="InterPro" id="IPR006311">
    <property type="entry name" value="TAT_signal"/>
</dbReference>